<dbReference type="AlphaFoldDB" id="A0A0J7K940"/>
<evidence type="ECO:0000313" key="3">
    <source>
        <dbReference type="Proteomes" id="UP000036403"/>
    </source>
</evidence>
<protein>
    <submittedName>
        <fullName evidence="2">Uncharacterized protein</fullName>
    </submittedName>
</protein>
<evidence type="ECO:0000313" key="2">
    <source>
        <dbReference type="EMBL" id="KMQ86933.1"/>
    </source>
</evidence>
<feature type="compositionally biased region" description="Basic and acidic residues" evidence="1">
    <location>
        <begin position="1"/>
        <end position="11"/>
    </location>
</feature>
<keyword evidence="3" id="KW-1185">Reference proteome</keyword>
<gene>
    <name evidence="2" type="ORF">RF55_13946</name>
</gene>
<proteinExistence type="predicted"/>
<dbReference type="PaxDb" id="67767-A0A0J7K940"/>
<organism evidence="2 3">
    <name type="scientific">Lasius niger</name>
    <name type="common">Black garden ant</name>
    <dbReference type="NCBI Taxonomy" id="67767"/>
    <lineage>
        <taxon>Eukaryota</taxon>
        <taxon>Metazoa</taxon>
        <taxon>Ecdysozoa</taxon>
        <taxon>Arthropoda</taxon>
        <taxon>Hexapoda</taxon>
        <taxon>Insecta</taxon>
        <taxon>Pterygota</taxon>
        <taxon>Neoptera</taxon>
        <taxon>Endopterygota</taxon>
        <taxon>Hymenoptera</taxon>
        <taxon>Apocrita</taxon>
        <taxon>Aculeata</taxon>
        <taxon>Formicoidea</taxon>
        <taxon>Formicidae</taxon>
        <taxon>Formicinae</taxon>
        <taxon>Lasius</taxon>
        <taxon>Lasius</taxon>
    </lineage>
</organism>
<dbReference type="Proteomes" id="UP000036403">
    <property type="component" value="Unassembled WGS sequence"/>
</dbReference>
<reference evidence="2 3" key="1">
    <citation type="submission" date="2015-04" db="EMBL/GenBank/DDBJ databases">
        <title>Lasius niger genome sequencing.</title>
        <authorList>
            <person name="Konorov E.A."/>
            <person name="Nikitin M.A."/>
            <person name="Kirill M.V."/>
            <person name="Chang P."/>
        </authorList>
    </citation>
    <scope>NUCLEOTIDE SEQUENCE [LARGE SCALE GENOMIC DNA]</scope>
    <source>
        <tissue evidence="2">Whole</tissue>
    </source>
</reference>
<evidence type="ECO:0000256" key="1">
    <source>
        <dbReference type="SAM" id="MobiDB-lite"/>
    </source>
</evidence>
<sequence length="79" mass="8261">MNMEARTEEVPHSSVDMDSPSGENKAGVKTPHTGMEALTGVGKDLMAQIGVLVDAKLATVIERILLEVAAKFEGLPAVG</sequence>
<accession>A0A0J7K940</accession>
<name>A0A0J7K940_LASNI</name>
<comment type="caution">
    <text evidence="2">The sequence shown here is derived from an EMBL/GenBank/DDBJ whole genome shotgun (WGS) entry which is preliminary data.</text>
</comment>
<dbReference type="EMBL" id="LBMM01011257">
    <property type="protein sequence ID" value="KMQ86933.1"/>
    <property type="molecule type" value="Genomic_DNA"/>
</dbReference>
<feature type="region of interest" description="Disordered" evidence="1">
    <location>
        <begin position="1"/>
        <end position="35"/>
    </location>
</feature>